<dbReference type="GO" id="GO:0000175">
    <property type="term" value="F:3'-5'-RNA exonuclease activity"/>
    <property type="evidence" value="ECO:0007669"/>
    <property type="project" value="TreeGrafter"/>
</dbReference>
<gene>
    <name evidence="3" type="ORF">CGC20_15520</name>
    <name evidence="2" type="ORF">LDHU3_35.3050</name>
</gene>
<evidence type="ECO:0000313" key="2">
    <source>
        <dbReference type="EMBL" id="CAC5434260.1"/>
    </source>
</evidence>
<dbReference type="InterPro" id="IPR051181">
    <property type="entry name" value="CAF1_poly(A)_ribonucleases"/>
</dbReference>
<dbReference type="EMBL" id="RHLD01000013">
    <property type="protein sequence ID" value="TPP48090.1"/>
    <property type="molecule type" value="Genomic_DNA"/>
</dbReference>
<comment type="similarity">
    <text evidence="1">Belongs to the CAF1 family.</text>
</comment>
<evidence type="ECO:0000313" key="3">
    <source>
        <dbReference type="EMBL" id="TPP48090.1"/>
    </source>
</evidence>
<dbReference type="InterPro" id="IPR036397">
    <property type="entry name" value="RNaseH_sf"/>
</dbReference>
<name>A0A504XPP7_LEIDO</name>
<dbReference type="EMBL" id="LR812655">
    <property type="protein sequence ID" value="CAC5434260.1"/>
    <property type="molecule type" value="Genomic_DNA"/>
</dbReference>
<dbReference type="InterPro" id="IPR006941">
    <property type="entry name" value="RNase_CAF1"/>
</dbReference>
<dbReference type="Proteomes" id="UP000601710">
    <property type="component" value="Chromosome 35"/>
</dbReference>
<reference evidence="3" key="2">
    <citation type="submission" date="2019-02" db="EMBL/GenBank/DDBJ databases">
        <title>FDA dAtabase for Regulatory Grade micrObial Sequences (FDA-ARGOS): Supporting development and validation of Infectious Disease Dx tests.</title>
        <authorList>
            <person name="Duncan R."/>
            <person name="Fisher C."/>
            <person name="Tallon L.J."/>
            <person name="Sadzewicz L."/>
            <person name="Sengamalay N."/>
            <person name="Ott S."/>
            <person name="Godinez A."/>
            <person name="Nagaraj S."/>
            <person name="Nadendla S."/>
            <person name="Sichtig H."/>
        </authorList>
    </citation>
    <scope>NUCLEOTIDE SEQUENCE</scope>
    <source>
        <strain evidence="3">FDAARGOS_360</strain>
    </source>
</reference>
<reference evidence="2" key="3">
    <citation type="submission" date="2020-06" db="EMBL/GenBank/DDBJ databases">
        <authorList>
            <person name="Camacho E."/>
            <person name="Gonzalez-de la Fuente S."/>
            <person name="Rastrojo A."/>
            <person name="Peiro-Pastor R."/>
            <person name="Solana JC."/>
            <person name="Tabera L."/>
            <person name="Gamarro F."/>
            <person name="Carrasco-Ramiro F."/>
            <person name="Requena JM."/>
            <person name="Aguado B."/>
        </authorList>
    </citation>
    <scope>NUCLEOTIDE SEQUENCE</scope>
</reference>
<dbReference type="GO" id="GO:0003723">
    <property type="term" value="F:RNA binding"/>
    <property type="evidence" value="ECO:0007669"/>
    <property type="project" value="TreeGrafter"/>
</dbReference>
<dbReference type="VEuPathDB" id="TriTrypDB:LDHU3_35.3050"/>
<protein>
    <submittedName>
        <fullName evidence="3">CAF1 ribonuclease family protein</fullName>
    </submittedName>
    <submittedName>
        <fullName evidence="2">Poly(A)-specific_ribonuclease_PARN_putative/GeneD B:LmjF.35.2340</fullName>
    </submittedName>
</protein>
<dbReference type="PANTHER" id="PTHR15092:SF46">
    <property type="entry name" value="PUTATIVE-RELATED"/>
    <property type="match status" value="1"/>
</dbReference>
<dbReference type="VEuPathDB" id="TriTrypDB:LdBPK_352390.1"/>
<reference evidence="4" key="1">
    <citation type="submission" date="2019-02" db="EMBL/GenBank/DDBJ databases">
        <title>FDA dAtabase for Regulatory Grade micrObial Sequences (FDA-ARGOS): Supporting development and validation of Infectious Disease Dx tests.</title>
        <authorList>
            <person name="Duncan R."/>
            <person name="Fisher C."/>
            <person name="Tallon L."/>
            <person name="Sadzewicz L."/>
            <person name="Sengamalay N."/>
            <person name="Ott S."/>
            <person name="Godinez A."/>
            <person name="Nagaraj S."/>
            <person name="Vavikolanu K."/>
            <person name="Vyas G."/>
            <person name="Nadendla S."/>
            <person name="Aluvathingal J."/>
            <person name="Sichtig H."/>
        </authorList>
    </citation>
    <scope>NUCLEOTIDE SEQUENCE [LARGE SCALE GENOMIC DNA]</scope>
    <source>
        <strain evidence="4">FDAARGOS_360</strain>
    </source>
</reference>
<dbReference type="InterPro" id="IPR012337">
    <property type="entry name" value="RNaseH-like_sf"/>
</dbReference>
<evidence type="ECO:0000313" key="4">
    <source>
        <dbReference type="Proteomes" id="UP000318821"/>
    </source>
</evidence>
<sequence length="677" mass="72972">MEITNSNAVALLPYVGTLLRDCSFFAVDLEFSGIDHDGAEADAETPEQALHSLTRKPSDLYPAKLQAIKPYSMVQIGISVFTELVPGDAEGATSASGAASLTAPSSAAAHLRKEVAEFLAADVANRTTYAETTTVVERMLTSANGAAAGFTSAFKYITEQMVAVAQSLEVVARASDIRATAEPAPPIQSLPGLRYHYRFLEALGRAVASYRREITATGAPAFEAPVARYKVHTFSALTFPAATDSAADVTLNIDTAEFLVKNDMDLTRWVKEGLRFAPIKVAAAQLAKEAEAKLQQMNLLAQPHTVLPGYKECIGRKLDELLPLSPGELQLVRFVIALPDAGSGDMAAARVKQFYVGALRPLISFARGNVPESALPESIYTRDKLFKDEMDALAAIGMTKMSRKFMRAAISSSWGSRCGSSLVSHSYGSALLETLLYATEVQRKPIVFYNGYTDVMFLLLALYGPQNMPPDLPSFKSLVRRHFPSLFDTRILSCAGPLQGLGNFTGKLSSVVDEMSKVSSIGPHVSFIFDPLVSGGRDATQHLLAHNAAFDALLTGKLFAFAKCGLENANVSVKVYENFLATYTTLMSINLQGSVDSVLQEATANVYYLTNKSGLRADTIREALAGCGITAVVMYRGSGYTIQPVGAACQMPDLMQVMREALCARARSQIELYHIAL</sequence>
<dbReference type="Proteomes" id="UP000318821">
    <property type="component" value="Unassembled WGS sequence"/>
</dbReference>
<dbReference type="FunFam" id="3.30.420.10:FF:000267">
    <property type="entry name" value="Putative ribonuclease"/>
    <property type="match status" value="1"/>
</dbReference>
<dbReference type="PANTHER" id="PTHR15092">
    <property type="entry name" value="POLY A -SPECIFIC RIBONUCLEASE/TARGET OF EGR1, MEMBER 1"/>
    <property type="match status" value="1"/>
</dbReference>
<organism evidence="3 4">
    <name type="scientific">Leishmania donovani</name>
    <dbReference type="NCBI Taxonomy" id="5661"/>
    <lineage>
        <taxon>Eukaryota</taxon>
        <taxon>Discoba</taxon>
        <taxon>Euglenozoa</taxon>
        <taxon>Kinetoplastea</taxon>
        <taxon>Metakinetoplastina</taxon>
        <taxon>Trypanosomatida</taxon>
        <taxon>Trypanosomatidae</taxon>
        <taxon>Leishmaniinae</taxon>
        <taxon>Leishmania</taxon>
    </lineage>
</organism>
<dbReference type="AlphaFoldDB" id="A0A504XPP7"/>
<proteinExistence type="inferred from homology"/>
<evidence type="ECO:0000256" key="1">
    <source>
        <dbReference type="ARBA" id="ARBA00008372"/>
    </source>
</evidence>
<dbReference type="VEuPathDB" id="TriTrypDB:LdCL_350028800"/>
<dbReference type="Pfam" id="PF04857">
    <property type="entry name" value="CAF1"/>
    <property type="match status" value="1"/>
</dbReference>
<accession>A0A504XPP7</accession>
<dbReference type="SUPFAM" id="SSF53098">
    <property type="entry name" value="Ribonuclease H-like"/>
    <property type="match status" value="1"/>
</dbReference>
<dbReference type="Gene3D" id="3.30.420.10">
    <property type="entry name" value="Ribonuclease H-like superfamily/Ribonuclease H"/>
    <property type="match status" value="2"/>
</dbReference>